<accession>A0ABT7QSI3</accession>
<dbReference type="InterPro" id="IPR011010">
    <property type="entry name" value="DNA_brk_join_enz"/>
</dbReference>
<evidence type="ECO:0000313" key="2">
    <source>
        <dbReference type="EMBL" id="MDM5263981.1"/>
    </source>
</evidence>
<name>A0ABT7QSI3_9BACT</name>
<dbReference type="EMBL" id="JAQIBC010000003">
    <property type="protein sequence ID" value="MDM5263981.1"/>
    <property type="molecule type" value="Genomic_DNA"/>
</dbReference>
<organism evidence="2 3">
    <name type="scientific">Sulfurovum xiamenensis</name>
    <dbReference type="NCBI Taxonomy" id="3019066"/>
    <lineage>
        <taxon>Bacteria</taxon>
        <taxon>Pseudomonadati</taxon>
        <taxon>Campylobacterota</taxon>
        <taxon>Epsilonproteobacteria</taxon>
        <taxon>Campylobacterales</taxon>
        <taxon>Sulfurovaceae</taxon>
        <taxon>Sulfurovum</taxon>
    </lineage>
</organism>
<protein>
    <submittedName>
        <fullName evidence="2">Integrase</fullName>
    </submittedName>
</protein>
<dbReference type="Gene3D" id="1.10.443.10">
    <property type="entry name" value="Intergrase catalytic core"/>
    <property type="match status" value="1"/>
</dbReference>
<keyword evidence="1" id="KW-0233">DNA recombination</keyword>
<comment type="caution">
    <text evidence="2">The sequence shown here is derived from an EMBL/GenBank/DDBJ whole genome shotgun (WGS) entry which is preliminary data.</text>
</comment>
<evidence type="ECO:0000313" key="3">
    <source>
        <dbReference type="Proteomes" id="UP001169066"/>
    </source>
</evidence>
<dbReference type="Proteomes" id="UP001169066">
    <property type="component" value="Unassembled WGS sequence"/>
</dbReference>
<dbReference type="InterPro" id="IPR013762">
    <property type="entry name" value="Integrase-like_cat_sf"/>
</dbReference>
<sequence>MSTVLQFEPIETLSSQENLNRFITMCKNDLTVFGSDLPFKNNIWDISSFMEQKGKTKRIAAIFSTYEYASKNTGGKINEEKMVAMKEPFLSFTKAYFRYRFGHNSFKSPGHLLEPLRVVDQALINIKNSSNPNDIDNFVLDEAARITKKHYSKARAYRIGAVLADIGLFLTNKRLIKVPIDWRNPMKRPPDSSRVGKEADELRNKKMPSKAGLEALPKIFNQASTPYEQLSISLIALLICAPNRVNELFLLPYDCEVTQKDSDGIEQYGLRWFPAKGAAPMIKWIIPSMVDVAKEAISRIKTVTMHAREVTQWYENNPNRVYLSEDIENLRGKVLNTKEVAYILFGKSQTDNDLERFRRLASAWVNKNSVHFEKDGNKLVIKFSDLEKRILELLPDRFPYLNEEVGIKFSEALVYQRINEYHSDKGTLIPTVKAISDQLVSDALKTRGNVLSLFEKFGYTENDGSPIQMTSHQFRHWLNTLAQKGGLSQLDIAKWSGRLDIRQNQAYDHISADEMLEMAREAIGNEELMSGPLSNIDDIKKKVVISRDEFARLKVPTAHVGEYGVCIHDFTMTPCQLHRHCMGCSEHFCVKGDLIRTDRIKLLKEETEVLLERAKAAQEDGHFGANRWVESHSIDLEVLTNTCEILDNDSIPDGSIIQLSNILSVSPIEQASNRRKENLKLDQKQTELEPDDYSDIKKLIDELGDF</sequence>
<keyword evidence="3" id="KW-1185">Reference proteome</keyword>
<gene>
    <name evidence="2" type="ORF">PF327_07190</name>
</gene>
<reference evidence="2" key="1">
    <citation type="submission" date="2023-01" db="EMBL/GenBank/DDBJ databases">
        <title>Sulfurovum sp. XTW-4 genome assembly.</title>
        <authorList>
            <person name="Wang J."/>
        </authorList>
    </citation>
    <scope>NUCLEOTIDE SEQUENCE</scope>
    <source>
        <strain evidence="2">XTW-4</strain>
    </source>
</reference>
<proteinExistence type="predicted"/>
<evidence type="ECO:0000256" key="1">
    <source>
        <dbReference type="ARBA" id="ARBA00023172"/>
    </source>
</evidence>
<dbReference type="SUPFAM" id="SSF56349">
    <property type="entry name" value="DNA breaking-rejoining enzymes"/>
    <property type="match status" value="1"/>
</dbReference>
<dbReference type="RefSeq" id="WP_289401911.1">
    <property type="nucleotide sequence ID" value="NZ_JAQIBC010000003.1"/>
</dbReference>